<feature type="coiled-coil region" evidence="5">
    <location>
        <begin position="131"/>
        <end position="158"/>
    </location>
</feature>
<dbReference type="Proteomes" id="UP000772618">
    <property type="component" value="Unassembled WGS sequence"/>
</dbReference>
<dbReference type="Gene3D" id="1.10.287.130">
    <property type="match status" value="1"/>
</dbReference>
<dbReference type="PROSITE" id="PS50110">
    <property type="entry name" value="RESPONSE_REGULATORY"/>
    <property type="match status" value="1"/>
</dbReference>
<dbReference type="PANTHER" id="PTHR43547:SF2">
    <property type="entry name" value="HYBRID SIGNAL TRANSDUCTION HISTIDINE KINASE C"/>
    <property type="match status" value="1"/>
</dbReference>
<keyword evidence="9" id="KW-1185">Reference proteome</keyword>
<dbReference type="Pfam" id="PF02518">
    <property type="entry name" value="HATPase_c"/>
    <property type="match status" value="1"/>
</dbReference>
<dbReference type="PANTHER" id="PTHR43547">
    <property type="entry name" value="TWO-COMPONENT HISTIDINE KINASE"/>
    <property type="match status" value="1"/>
</dbReference>
<dbReference type="Gene3D" id="3.30.565.10">
    <property type="entry name" value="Histidine kinase-like ATPase, C-terminal domain"/>
    <property type="match status" value="1"/>
</dbReference>
<dbReference type="InterPro" id="IPR036890">
    <property type="entry name" value="HATPase_C_sf"/>
</dbReference>
<comment type="caution">
    <text evidence="8">The sequence shown here is derived from an EMBL/GenBank/DDBJ whole genome shotgun (WGS) entry which is preliminary data.</text>
</comment>
<dbReference type="Gene3D" id="3.40.50.2300">
    <property type="match status" value="1"/>
</dbReference>
<feature type="domain" description="Response regulatory" evidence="7">
    <location>
        <begin position="14"/>
        <end position="130"/>
    </location>
</feature>
<dbReference type="SUPFAM" id="SSF55874">
    <property type="entry name" value="ATPase domain of HSP90 chaperone/DNA topoisomerase II/histidine kinase"/>
    <property type="match status" value="1"/>
</dbReference>
<evidence type="ECO:0000313" key="9">
    <source>
        <dbReference type="Proteomes" id="UP000772618"/>
    </source>
</evidence>
<evidence type="ECO:0000256" key="2">
    <source>
        <dbReference type="ARBA" id="ARBA00012438"/>
    </source>
</evidence>
<dbReference type="Pfam" id="PF00512">
    <property type="entry name" value="HisKA"/>
    <property type="match status" value="1"/>
</dbReference>
<evidence type="ECO:0000256" key="1">
    <source>
        <dbReference type="ARBA" id="ARBA00000085"/>
    </source>
</evidence>
<dbReference type="PRINTS" id="PR00344">
    <property type="entry name" value="BCTRLSENSOR"/>
</dbReference>
<dbReference type="SMART" id="SM00387">
    <property type="entry name" value="HATPase_c"/>
    <property type="match status" value="1"/>
</dbReference>
<dbReference type="RefSeq" id="WP_254155829.1">
    <property type="nucleotide sequence ID" value="NZ_JAHESD010000066.1"/>
</dbReference>
<dbReference type="Pfam" id="PF00072">
    <property type="entry name" value="Response_reg"/>
    <property type="match status" value="1"/>
</dbReference>
<gene>
    <name evidence="8" type="ORF">KK060_20850</name>
</gene>
<keyword evidence="5" id="KW-0175">Coiled coil</keyword>
<evidence type="ECO:0000256" key="4">
    <source>
        <dbReference type="PROSITE-ProRule" id="PRU00169"/>
    </source>
</evidence>
<feature type="modified residue" description="4-aspartylphosphate" evidence="4">
    <location>
        <position position="65"/>
    </location>
</feature>
<comment type="catalytic activity">
    <reaction evidence="1">
        <text>ATP + protein L-histidine = ADP + protein N-phospho-L-histidine.</text>
        <dbReference type="EC" id="2.7.13.3"/>
    </reaction>
</comment>
<dbReference type="CDD" id="cd00082">
    <property type="entry name" value="HisKA"/>
    <property type="match status" value="1"/>
</dbReference>
<name>A0ABS5VWF1_9BACT</name>
<evidence type="ECO:0000259" key="7">
    <source>
        <dbReference type="PROSITE" id="PS50110"/>
    </source>
</evidence>
<protein>
    <recommendedName>
        <fullName evidence="2">histidine kinase</fullName>
        <ecNumber evidence="2">2.7.13.3</ecNumber>
    </recommendedName>
</protein>
<organism evidence="8 9">
    <name type="scientific">Chryseosolibacter indicus</name>
    <dbReference type="NCBI Taxonomy" id="2782351"/>
    <lineage>
        <taxon>Bacteria</taxon>
        <taxon>Pseudomonadati</taxon>
        <taxon>Bacteroidota</taxon>
        <taxon>Cytophagia</taxon>
        <taxon>Cytophagales</taxon>
        <taxon>Chryseotaleaceae</taxon>
        <taxon>Chryseosolibacter</taxon>
    </lineage>
</organism>
<dbReference type="InterPro" id="IPR003594">
    <property type="entry name" value="HATPase_dom"/>
</dbReference>
<dbReference type="InterPro" id="IPR001789">
    <property type="entry name" value="Sig_transdc_resp-reg_receiver"/>
</dbReference>
<evidence type="ECO:0000313" key="8">
    <source>
        <dbReference type="EMBL" id="MBT1705752.1"/>
    </source>
</evidence>
<dbReference type="EC" id="2.7.13.3" evidence="2"/>
<keyword evidence="3 4" id="KW-0597">Phosphoprotein</keyword>
<reference evidence="8 9" key="1">
    <citation type="submission" date="2021-05" db="EMBL/GenBank/DDBJ databases">
        <title>A Polyphasic approach of four new species of the genus Ohtaekwangia: Ohtaekwangia histidinii sp. nov., Ohtaekwangia cretensis sp. nov., Ohtaekwangia indiensis sp. nov., Ohtaekwangia reichenbachii sp. nov. from diverse environment.</title>
        <authorList>
            <person name="Octaviana S."/>
        </authorList>
    </citation>
    <scope>NUCLEOTIDE SEQUENCE [LARGE SCALE GENOMIC DNA]</scope>
    <source>
        <strain evidence="8 9">PWU20</strain>
    </source>
</reference>
<dbReference type="CDD" id="cd00156">
    <property type="entry name" value="REC"/>
    <property type="match status" value="1"/>
</dbReference>
<proteinExistence type="predicted"/>
<accession>A0ABS5VWF1</accession>
<evidence type="ECO:0000256" key="5">
    <source>
        <dbReference type="SAM" id="Coils"/>
    </source>
</evidence>
<dbReference type="PROSITE" id="PS50109">
    <property type="entry name" value="HIS_KIN"/>
    <property type="match status" value="1"/>
</dbReference>
<dbReference type="InterPro" id="IPR005467">
    <property type="entry name" value="His_kinase_dom"/>
</dbReference>
<evidence type="ECO:0000256" key="3">
    <source>
        <dbReference type="ARBA" id="ARBA00022553"/>
    </source>
</evidence>
<dbReference type="InterPro" id="IPR004358">
    <property type="entry name" value="Sig_transdc_His_kin-like_C"/>
</dbReference>
<dbReference type="SUPFAM" id="SSF52172">
    <property type="entry name" value="CheY-like"/>
    <property type="match status" value="1"/>
</dbReference>
<dbReference type="EMBL" id="JAHESD010000066">
    <property type="protein sequence ID" value="MBT1705752.1"/>
    <property type="molecule type" value="Genomic_DNA"/>
</dbReference>
<sequence>MIKTITRLMEKELKILMLEDIQDDVGLIERALRKQGISFSSKRVDTREEFVDALDEFDPDVILSDHALPQFNSLEALNICRKQNLEVPFILVTGTVSEEFAVSCLKQGADDYVLKSNLVRLPSAIQNALKQRHHEHKRRKAEKALRKQNEELVKINKELDSFVYSVSHNLRAPLMSVLGLINLVQIENKKNDATMNGYFAMMQQSIHKLDDTLKEILDYSRNARSELNIEKVDFKRMVEDSFERMKYMDGSDTIEKSIFFDEQSVLYTDPYRLSVIINNLVSNAIKYKDPNKGHNIIHIESTVTDMMLSIVFRDNGIGISESYINKIFDMFFRATERSEGAGLGLYIVKETVEKLHGEISVKSVMGEGTVFTIDIPNLKVTHESLVNEKLAHSEQQM</sequence>
<feature type="domain" description="Histidine kinase" evidence="6">
    <location>
        <begin position="165"/>
        <end position="379"/>
    </location>
</feature>
<dbReference type="InterPro" id="IPR003661">
    <property type="entry name" value="HisK_dim/P_dom"/>
</dbReference>
<dbReference type="InterPro" id="IPR011006">
    <property type="entry name" value="CheY-like_superfamily"/>
</dbReference>
<dbReference type="SMART" id="SM00388">
    <property type="entry name" value="HisKA"/>
    <property type="match status" value="1"/>
</dbReference>
<evidence type="ECO:0000259" key="6">
    <source>
        <dbReference type="PROSITE" id="PS50109"/>
    </source>
</evidence>
<dbReference type="SMART" id="SM00448">
    <property type="entry name" value="REC"/>
    <property type="match status" value="1"/>
</dbReference>